<evidence type="ECO:0000313" key="2">
    <source>
        <dbReference type="EMBL" id="TND51885.1"/>
    </source>
</evidence>
<gene>
    <name evidence="2" type="ORF">CF123_18625</name>
</gene>
<accession>A0AAX2UP44</accession>
<dbReference type="AlphaFoldDB" id="A0AAX2UP44"/>
<dbReference type="RefSeq" id="WP_139495330.1">
    <property type="nucleotide sequence ID" value="NZ_AP027934.1"/>
</dbReference>
<proteinExistence type="predicted"/>
<sequence>MPVSSIFPPEGVREDSRFFKKSLKDNTVENKTEGGYAYTRPRSARPPRRVFKTGFSNLDPAQENALMRFFSEVGRHTIFTYRVPTSGEMVSVRLTGSLPSSNYVGVGGTHRYDITDVEMTEV</sequence>
<dbReference type="EMBL" id="PDXJ01000026">
    <property type="protein sequence ID" value="TND51885.1"/>
    <property type="molecule type" value="Genomic_DNA"/>
</dbReference>
<evidence type="ECO:0000256" key="1">
    <source>
        <dbReference type="SAM" id="MobiDB-lite"/>
    </source>
</evidence>
<dbReference type="Proteomes" id="UP000796104">
    <property type="component" value="Unassembled WGS sequence"/>
</dbReference>
<reference evidence="2" key="2">
    <citation type="journal article" date="2019" name="PLoS ONE">
        <title>Identification and characterization of putative Aeromonas spp. T3SS effectors.</title>
        <authorList>
            <person name="Rangel L.T."/>
            <person name="Marden J."/>
            <person name="Colston S."/>
            <person name="Setubal J.C."/>
            <person name="Graf J."/>
            <person name="Gogarten J.P."/>
        </authorList>
    </citation>
    <scope>NUCLEOTIDE SEQUENCE</scope>
    <source>
        <strain evidence="2">BAQ071013-135</strain>
    </source>
</reference>
<protein>
    <recommendedName>
        <fullName evidence="4">Phage tail protein</fullName>
    </recommendedName>
</protein>
<feature type="region of interest" description="Disordered" evidence="1">
    <location>
        <begin position="30"/>
        <end position="49"/>
    </location>
</feature>
<evidence type="ECO:0008006" key="4">
    <source>
        <dbReference type="Google" id="ProtNLM"/>
    </source>
</evidence>
<comment type="caution">
    <text evidence="2">The sequence shown here is derived from an EMBL/GenBank/DDBJ whole genome shotgun (WGS) entry which is preliminary data.</text>
</comment>
<reference evidence="2" key="1">
    <citation type="submission" date="2017-10" db="EMBL/GenBank/DDBJ databases">
        <authorList>
            <person name="Colston S.M."/>
            <person name="Graf J."/>
        </authorList>
    </citation>
    <scope>NUCLEOTIDE SEQUENCE</scope>
    <source>
        <strain evidence="2">BAQ071013-135</strain>
    </source>
</reference>
<evidence type="ECO:0000313" key="3">
    <source>
        <dbReference type="Proteomes" id="UP000796104"/>
    </source>
</evidence>
<organism evidence="2 3">
    <name type="scientific">Aeromonas veronii</name>
    <dbReference type="NCBI Taxonomy" id="654"/>
    <lineage>
        <taxon>Bacteria</taxon>
        <taxon>Pseudomonadati</taxon>
        <taxon>Pseudomonadota</taxon>
        <taxon>Gammaproteobacteria</taxon>
        <taxon>Aeromonadales</taxon>
        <taxon>Aeromonadaceae</taxon>
        <taxon>Aeromonas</taxon>
    </lineage>
</organism>
<name>A0AAX2UP44_AERVE</name>